<feature type="domain" description="Peptidoglycan binding-like" evidence="3">
    <location>
        <begin position="50"/>
        <end position="102"/>
    </location>
</feature>
<dbReference type="InterPro" id="IPR036366">
    <property type="entry name" value="PGBDSf"/>
</dbReference>
<reference evidence="4 5" key="1">
    <citation type="submission" date="2024-06" db="EMBL/GenBank/DDBJ databases">
        <title>A chromosome level genome sequence of Diviner's sage (Salvia divinorum).</title>
        <authorList>
            <person name="Ford S.A."/>
            <person name="Ro D.-K."/>
            <person name="Ness R.W."/>
            <person name="Phillips M.A."/>
        </authorList>
    </citation>
    <scope>NUCLEOTIDE SEQUENCE [LARGE SCALE GENOMIC DNA]</scope>
    <source>
        <strain evidence="4">SAF-2024a</strain>
        <tissue evidence="4">Leaf</tissue>
    </source>
</reference>
<evidence type="ECO:0000313" key="5">
    <source>
        <dbReference type="Proteomes" id="UP001567538"/>
    </source>
</evidence>
<dbReference type="InterPro" id="IPR036365">
    <property type="entry name" value="PGBD-like_sf"/>
</dbReference>
<organism evidence="4 5">
    <name type="scientific">Salvia divinorum</name>
    <name type="common">Maria pastora</name>
    <name type="synonym">Diviner's sage</name>
    <dbReference type="NCBI Taxonomy" id="28513"/>
    <lineage>
        <taxon>Eukaryota</taxon>
        <taxon>Viridiplantae</taxon>
        <taxon>Streptophyta</taxon>
        <taxon>Embryophyta</taxon>
        <taxon>Tracheophyta</taxon>
        <taxon>Spermatophyta</taxon>
        <taxon>Magnoliopsida</taxon>
        <taxon>eudicotyledons</taxon>
        <taxon>Gunneridae</taxon>
        <taxon>Pentapetalae</taxon>
        <taxon>asterids</taxon>
        <taxon>lamiids</taxon>
        <taxon>Lamiales</taxon>
        <taxon>Lamiaceae</taxon>
        <taxon>Nepetoideae</taxon>
        <taxon>Mentheae</taxon>
        <taxon>Salviinae</taxon>
        <taxon>Salvia</taxon>
        <taxon>Salvia subgen. Calosphace</taxon>
    </lineage>
</organism>
<evidence type="ECO:0000313" key="4">
    <source>
        <dbReference type="EMBL" id="KAL1549940.1"/>
    </source>
</evidence>
<name>A0ABD1H0J3_SALDI</name>
<keyword evidence="2" id="KW-0732">Signal</keyword>
<dbReference type="Gene3D" id="1.10.101.10">
    <property type="entry name" value="PGBD-like superfamily/PGBD"/>
    <property type="match status" value="1"/>
</dbReference>
<keyword evidence="4" id="KW-0378">Hydrolase</keyword>
<feature type="chain" id="PRO_5044858926" evidence="2">
    <location>
        <begin position="25"/>
        <end position="126"/>
    </location>
</feature>
<keyword evidence="1" id="KW-0645">Protease</keyword>
<dbReference type="PANTHER" id="PTHR10201:SF323">
    <property type="entry name" value="MATRIX METALLOPROTEINASE-21"/>
    <property type="match status" value="1"/>
</dbReference>
<accession>A0ABD1H0J3</accession>
<sequence length="126" mass="14187">MAPKLLSLVFLVVFLLSLSFETKGSNTGFVLVKPPAATTTHFDALFDSEYYLRRYGYFDYAQLNLEIGASEEQILELATKTYQENFGIKPTGKLDDETLSQMKTARCGNRDIIDGVNSMKPRSRSM</sequence>
<keyword evidence="5" id="KW-1185">Reference proteome</keyword>
<proteinExistence type="predicted"/>
<evidence type="ECO:0000256" key="2">
    <source>
        <dbReference type="SAM" id="SignalP"/>
    </source>
</evidence>
<dbReference type="Pfam" id="PF01471">
    <property type="entry name" value="PG_binding_1"/>
    <property type="match status" value="1"/>
</dbReference>
<evidence type="ECO:0000256" key="1">
    <source>
        <dbReference type="ARBA" id="ARBA00023049"/>
    </source>
</evidence>
<dbReference type="EC" id="3.4.24.34" evidence="4"/>
<dbReference type="InterPro" id="IPR002477">
    <property type="entry name" value="Peptidoglycan-bd-like"/>
</dbReference>
<dbReference type="PANTHER" id="PTHR10201">
    <property type="entry name" value="MATRIX METALLOPROTEINASE"/>
    <property type="match status" value="1"/>
</dbReference>
<protein>
    <submittedName>
        <fullName evidence="4">Neutrophil collagenase</fullName>
        <ecNumber evidence="4">3.4.24.34</ecNumber>
    </submittedName>
</protein>
<feature type="signal peptide" evidence="2">
    <location>
        <begin position="1"/>
        <end position="24"/>
    </location>
</feature>
<dbReference type="SUPFAM" id="SSF47090">
    <property type="entry name" value="PGBD-like"/>
    <property type="match status" value="1"/>
</dbReference>
<dbReference type="EMBL" id="JBEAFC010000007">
    <property type="protein sequence ID" value="KAL1549940.1"/>
    <property type="molecule type" value="Genomic_DNA"/>
</dbReference>
<dbReference type="Proteomes" id="UP001567538">
    <property type="component" value="Unassembled WGS sequence"/>
</dbReference>
<dbReference type="GO" id="GO:0004222">
    <property type="term" value="F:metalloendopeptidase activity"/>
    <property type="evidence" value="ECO:0007669"/>
    <property type="project" value="UniProtKB-EC"/>
</dbReference>
<gene>
    <name evidence="4" type="ORF">AAHA92_17962</name>
</gene>
<keyword evidence="1" id="KW-0482">Metalloprotease</keyword>
<dbReference type="AlphaFoldDB" id="A0ABD1H0J3"/>
<comment type="caution">
    <text evidence="4">The sequence shown here is derived from an EMBL/GenBank/DDBJ whole genome shotgun (WGS) entry which is preliminary data.</text>
</comment>
<evidence type="ECO:0000259" key="3">
    <source>
        <dbReference type="Pfam" id="PF01471"/>
    </source>
</evidence>